<evidence type="ECO:0000313" key="1">
    <source>
        <dbReference type="EMBL" id="QHS95786.1"/>
    </source>
</evidence>
<protein>
    <submittedName>
        <fullName evidence="1">Uncharacterized protein</fullName>
    </submittedName>
</protein>
<dbReference type="AlphaFoldDB" id="A0A6C0BU65"/>
<accession>A0A6C0BU65</accession>
<proteinExistence type="predicted"/>
<reference evidence="1" key="1">
    <citation type="journal article" date="2020" name="Nature">
        <title>Giant virus diversity and host interactions through global metagenomics.</title>
        <authorList>
            <person name="Schulz F."/>
            <person name="Roux S."/>
            <person name="Paez-Espino D."/>
            <person name="Jungbluth S."/>
            <person name="Walsh D.A."/>
            <person name="Denef V.J."/>
            <person name="McMahon K.D."/>
            <person name="Konstantinidis K.T."/>
            <person name="Eloe-Fadrosh E.A."/>
            <person name="Kyrpides N.C."/>
            <person name="Woyke T."/>
        </authorList>
    </citation>
    <scope>NUCLEOTIDE SEQUENCE</scope>
    <source>
        <strain evidence="1">GVMAG-M-3300018868-6</strain>
    </source>
</reference>
<dbReference type="EMBL" id="MN739257">
    <property type="protein sequence ID" value="QHS95786.1"/>
    <property type="molecule type" value="Genomic_DNA"/>
</dbReference>
<sequence>MTTEQIHLDLEELKRMGVAEARDLLQNLVAKEPTTDDEDKITIIQELKLPGDVSIDMLYQLVDYKYLEFADDVKVGMFLKWIPLKKPDEIRMKHGAVVCKIRETEDDEVYIVCRLLKRVGGRTVFFELNFDENLLFFKRY</sequence>
<name>A0A6C0BU65_9ZZZZ</name>
<organism evidence="1">
    <name type="scientific">viral metagenome</name>
    <dbReference type="NCBI Taxonomy" id="1070528"/>
    <lineage>
        <taxon>unclassified sequences</taxon>
        <taxon>metagenomes</taxon>
        <taxon>organismal metagenomes</taxon>
    </lineage>
</organism>